<dbReference type="Proteomes" id="UP001162501">
    <property type="component" value="Chromosome 3"/>
</dbReference>
<name>A0AC59ZKQ3_RANTA</name>
<reference evidence="1" key="1">
    <citation type="submission" date="2023-05" db="EMBL/GenBank/DDBJ databases">
        <authorList>
            <consortium name="ELIXIR-Norway"/>
        </authorList>
    </citation>
    <scope>NUCLEOTIDE SEQUENCE</scope>
</reference>
<proteinExistence type="predicted"/>
<gene>
    <name evidence="1" type="ORF">MRATA1EN22A_LOCUS19566</name>
</gene>
<dbReference type="EMBL" id="OX596087">
    <property type="protein sequence ID" value="CAN0449640.1"/>
    <property type="molecule type" value="Genomic_DNA"/>
</dbReference>
<accession>A0AC59ZKQ3</accession>
<evidence type="ECO:0000313" key="2">
    <source>
        <dbReference type="Proteomes" id="UP001162501"/>
    </source>
</evidence>
<evidence type="ECO:0000313" key="1">
    <source>
        <dbReference type="EMBL" id="CAN0449640.1"/>
    </source>
</evidence>
<organism evidence="1 2">
    <name type="scientific">Rangifer tarandus platyrhynchus</name>
    <name type="common">Svalbard reindeer</name>
    <dbReference type="NCBI Taxonomy" id="3082113"/>
    <lineage>
        <taxon>Eukaryota</taxon>
        <taxon>Metazoa</taxon>
        <taxon>Chordata</taxon>
        <taxon>Craniata</taxon>
        <taxon>Vertebrata</taxon>
        <taxon>Euteleostomi</taxon>
        <taxon>Mammalia</taxon>
        <taxon>Eutheria</taxon>
        <taxon>Laurasiatheria</taxon>
        <taxon>Artiodactyla</taxon>
        <taxon>Ruminantia</taxon>
        <taxon>Pecora</taxon>
        <taxon>Cervidae</taxon>
        <taxon>Odocoileinae</taxon>
        <taxon>Rangifer</taxon>
    </lineage>
</organism>
<protein>
    <submittedName>
        <fullName evidence="1">Uncharacterized protein</fullName>
    </submittedName>
</protein>
<sequence>MTVTSVALGAAGTYRTSSERALRKASDAETTTAKQEWNTGPQLLIGKVATCVYAQLCRGTFCDKGQLRALSSLHPDKLGQVP</sequence>
<reference evidence="1" key="2">
    <citation type="submission" date="2025-03" db="EMBL/GenBank/DDBJ databases">
        <authorList>
            <consortium name="ELIXIR-Norway"/>
            <consortium name="Elixir Norway"/>
        </authorList>
    </citation>
    <scope>NUCLEOTIDE SEQUENCE</scope>
</reference>